<evidence type="ECO:0000313" key="7">
    <source>
        <dbReference type="EMBL" id="CAK8694373.1"/>
    </source>
</evidence>
<feature type="compositionally biased region" description="Low complexity" evidence="5">
    <location>
        <begin position="354"/>
        <end position="365"/>
    </location>
</feature>
<dbReference type="EMBL" id="CAWYQH010000141">
    <property type="protein sequence ID" value="CAK8694373.1"/>
    <property type="molecule type" value="Genomic_DNA"/>
</dbReference>
<keyword evidence="8" id="KW-1185">Reference proteome</keyword>
<gene>
    <name evidence="7" type="ORF">CVLEPA_LOCUS27744</name>
</gene>
<dbReference type="PROSITE" id="PS50005">
    <property type="entry name" value="TPR"/>
    <property type="match status" value="1"/>
</dbReference>
<dbReference type="InterPro" id="IPR019734">
    <property type="entry name" value="TPR_rpt"/>
</dbReference>
<accession>A0ABP0GRL9</accession>
<dbReference type="PANTHER" id="PTHR44329">
    <property type="entry name" value="SERINE/THREONINE-PROTEIN KINASE TNNI3K-RELATED"/>
    <property type="match status" value="1"/>
</dbReference>
<keyword evidence="2 4" id="KW-0067">ATP-binding</keyword>
<feature type="binding site" evidence="4">
    <location>
        <position position="50"/>
    </location>
    <ligand>
        <name>ATP</name>
        <dbReference type="ChEBI" id="CHEBI:30616"/>
    </ligand>
</feature>
<sequence>MAKASELHKSIKRFQVDEIFCNKDNNILGKGGFGTVRLGHHRVLGKLAIKCQPLQGSMQEMENSKKELLNEVRMMLLAVHKHVVRIEGLVECEDWTGIVMEHMPGGSMDKIIFSDTLAKIPPDLLLRMSCETTDAITYLHKLLEDQRIAHGDLKPQNILLSSDLHCKVADFGGAAFSFHTKSLRAGPDKPGEGRQYTLVFSAPERLTGDSERLTTAMDVFSVGVILYVAITQQYPEVQQNLLMLLLRISPGIRLDMSLIDEYIGDLKSINDEHGAEIISLLKSLLVRCVKKDPSERPPMIEVRDELQQQLATIKPATMAQHVANVLAHVDIRDDVFQEEACQAIHQAILSTSGNKQTNTQTNKQQPRPVNKETPAGNVKQKESAAFQNLRQKVKTVRDKLKEKDRDGWLNACEELIKLVENDPPKQLSEEYARNVLKEITDLVEALLQTKPSVIFINLLQSVIPLCNKVTDIQHQLDTFKRIATFAYAVAQNVKDDRDLEKVINNQALDCMIGLFQGIASLNQEEEKDVVKVKANIWYFMAMCNDKLGNQVLATIHLYSNAVNALKKTFGDSCKKLSVFGACCNNLGLKYEKAEKLKKAEKHFLEAHYCYREAESEKGDEWRYNKLCITFENICDLYEKNPTMDRDKGREILEFFQKKLLKGVHRFKKIFLSLRMALLLDIKDDVISLCRDLAAHVTESSSAQENSVEVCEALLKKMSEKLLSNRCYNEATSMQRCGVNLSKFIPDVNDQIRCIYGFAAVMMKEVASIASFSSRVGFIPSQFIPLLNEMTAQIRQSTTAEERVRRKYLSACQGYLSCFYIKTKEYRKSFDAAKEAFSLLPTNLGDEANMSHIKSMLHLMLGYCNYKFKDYDQAETEFNAAVDLMKDDPELEAPLKQIRKFVENIRSPMNAIFALPMRLLFPWFL</sequence>
<dbReference type="Proteomes" id="UP001642483">
    <property type="component" value="Unassembled WGS sequence"/>
</dbReference>
<dbReference type="InterPro" id="IPR008271">
    <property type="entry name" value="Ser/Thr_kinase_AS"/>
</dbReference>
<reference evidence="7 8" key="1">
    <citation type="submission" date="2024-02" db="EMBL/GenBank/DDBJ databases">
        <authorList>
            <person name="Daric V."/>
            <person name="Darras S."/>
        </authorList>
    </citation>
    <scope>NUCLEOTIDE SEQUENCE [LARGE SCALE GENOMIC DNA]</scope>
</reference>
<dbReference type="InterPro" id="IPR011009">
    <property type="entry name" value="Kinase-like_dom_sf"/>
</dbReference>
<evidence type="ECO:0000256" key="4">
    <source>
        <dbReference type="PROSITE-ProRule" id="PRU10141"/>
    </source>
</evidence>
<evidence type="ECO:0000259" key="6">
    <source>
        <dbReference type="PROSITE" id="PS50011"/>
    </source>
</evidence>
<evidence type="ECO:0000313" key="8">
    <source>
        <dbReference type="Proteomes" id="UP001642483"/>
    </source>
</evidence>
<evidence type="ECO:0000256" key="3">
    <source>
        <dbReference type="PROSITE-ProRule" id="PRU00339"/>
    </source>
</evidence>
<feature type="repeat" description="TPR" evidence="3">
    <location>
        <begin position="854"/>
        <end position="887"/>
    </location>
</feature>
<evidence type="ECO:0000256" key="5">
    <source>
        <dbReference type="SAM" id="MobiDB-lite"/>
    </source>
</evidence>
<dbReference type="PANTHER" id="PTHR44329:SF291">
    <property type="entry name" value="PROTEIN KINASE DOMAIN-CONTAINING PROTEIN"/>
    <property type="match status" value="1"/>
</dbReference>
<comment type="caution">
    <text evidence="7">The sequence shown here is derived from an EMBL/GenBank/DDBJ whole genome shotgun (WGS) entry which is preliminary data.</text>
</comment>
<dbReference type="InterPro" id="IPR017441">
    <property type="entry name" value="Protein_kinase_ATP_BS"/>
</dbReference>
<evidence type="ECO:0000256" key="1">
    <source>
        <dbReference type="ARBA" id="ARBA00022741"/>
    </source>
</evidence>
<protein>
    <recommendedName>
        <fullName evidence="6">Protein kinase domain-containing protein</fullName>
    </recommendedName>
</protein>
<dbReference type="PROSITE" id="PS50011">
    <property type="entry name" value="PROTEIN_KINASE_DOM"/>
    <property type="match status" value="1"/>
</dbReference>
<name>A0ABP0GRL9_CLALP</name>
<keyword evidence="1 4" id="KW-0547">Nucleotide-binding</keyword>
<feature type="region of interest" description="Disordered" evidence="5">
    <location>
        <begin position="352"/>
        <end position="384"/>
    </location>
</feature>
<dbReference type="PROSITE" id="PS00108">
    <property type="entry name" value="PROTEIN_KINASE_ST"/>
    <property type="match status" value="1"/>
</dbReference>
<dbReference type="Gene3D" id="1.10.510.10">
    <property type="entry name" value="Transferase(Phosphotransferase) domain 1"/>
    <property type="match status" value="1"/>
</dbReference>
<dbReference type="SMART" id="SM00028">
    <property type="entry name" value="TPR"/>
    <property type="match status" value="3"/>
</dbReference>
<dbReference type="Pfam" id="PF00069">
    <property type="entry name" value="Pkinase"/>
    <property type="match status" value="1"/>
</dbReference>
<dbReference type="SMART" id="SM00220">
    <property type="entry name" value="S_TKc"/>
    <property type="match status" value="1"/>
</dbReference>
<feature type="domain" description="Protein kinase" evidence="6">
    <location>
        <begin position="22"/>
        <end position="310"/>
    </location>
</feature>
<keyword evidence="3" id="KW-0802">TPR repeat</keyword>
<dbReference type="Gene3D" id="1.25.40.10">
    <property type="entry name" value="Tetratricopeptide repeat domain"/>
    <property type="match status" value="1"/>
</dbReference>
<dbReference type="InterPro" id="IPR011990">
    <property type="entry name" value="TPR-like_helical_dom_sf"/>
</dbReference>
<dbReference type="SUPFAM" id="SSF48452">
    <property type="entry name" value="TPR-like"/>
    <property type="match status" value="1"/>
</dbReference>
<dbReference type="PROSITE" id="PS00107">
    <property type="entry name" value="PROTEIN_KINASE_ATP"/>
    <property type="match status" value="1"/>
</dbReference>
<dbReference type="InterPro" id="IPR000719">
    <property type="entry name" value="Prot_kinase_dom"/>
</dbReference>
<proteinExistence type="predicted"/>
<dbReference type="InterPro" id="IPR051681">
    <property type="entry name" value="Ser/Thr_Kinases-Pseudokinases"/>
</dbReference>
<evidence type="ECO:0000256" key="2">
    <source>
        <dbReference type="ARBA" id="ARBA00022840"/>
    </source>
</evidence>
<dbReference type="SUPFAM" id="SSF56112">
    <property type="entry name" value="Protein kinase-like (PK-like)"/>
    <property type="match status" value="1"/>
</dbReference>
<organism evidence="7 8">
    <name type="scientific">Clavelina lepadiformis</name>
    <name type="common">Light-bulb sea squirt</name>
    <name type="synonym">Ascidia lepadiformis</name>
    <dbReference type="NCBI Taxonomy" id="159417"/>
    <lineage>
        <taxon>Eukaryota</taxon>
        <taxon>Metazoa</taxon>
        <taxon>Chordata</taxon>
        <taxon>Tunicata</taxon>
        <taxon>Ascidiacea</taxon>
        <taxon>Aplousobranchia</taxon>
        <taxon>Clavelinidae</taxon>
        <taxon>Clavelina</taxon>
    </lineage>
</organism>